<name>A0A9Q1RUM2_9SOLA</name>
<dbReference type="AlphaFoldDB" id="A0A9Q1RUM2"/>
<sequence>MEKKMRVVDDRLRIKWGNLIMSSAKEIGERLRAKGPWGSSGDATGMWDSTASRIREVAREVLRVSWGSHGGHQEDWWWNGKFQEKVEAKKMVYAKLVESKDEVEKWTNRELYKMARKEEKLAVTAAK</sequence>
<proteinExistence type="predicted"/>
<evidence type="ECO:0000313" key="1">
    <source>
        <dbReference type="EMBL" id="KAJ8574072.1"/>
    </source>
</evidence>
<gene>
    <name evidence="1" type="ORF">K7X08_010583</name>
</gene>
<keyword evidence="2" id="KW-1185">Reference proteome</keyword>
<comment type="caution">
    <text evidence="1">The sequence shown here is derived from an EMBL/GenBank/DDBJ whole genome shotgun (WGS) entry which is preliminary data.</text>
</comment>
<organism evidence="1 2">
    <name type="scientific">Anisodus acutangulus</name>
    <dbReference type="NCBI Taxonomy" id="402998"/>
    <lineage>
        <taxon>Eukaryota</taxon>
        <taxon>Viridiplantae</taxon>
        <taxon>Streptophyta</taxon>
        <taxon>Embryophyta</taxon>
        <taxon>Tracheophyta</taxon>
        <taxon>Spermatophyta</taxon>
        <taxon>Magnoliopsida</taxon>
        <taxon>eudicotyledons</taxon>
        <taxon>Gunneridae</taxon>
        <taxon>Pentapetalae</taxon>
        <taxon>asterids</taxon>
        <taxon>lamiids</taxon>
        <taxon>Solanales</taxon>
        <taxon>Solanaceae</taxon>
        <taxon>Solanoideae</taxon>
        <taxon>Hyoscyameae</taxon>
        <taxon>Anisodus</taxon>
    </lineage>
</organism>
<dbReference type="EMBL" id="JAJAGQ010000001">
    <property type="protein sequence ID" value="KAJ8574072.1"/>
    <property type="molecule type" value="Genomic_DNA"/>
</dbReference>
<reference evidence="2" key="1">
    <citation type="journal article" date="2023" name="Proc. Natl. Acad. Sci. U.S.A.">
        <title>Genomic and structural basis for evolution of tropane alkaloid biosynthesis.</title>
        <authorList>
            <person name="Wanga Y.-J."/>
            <person name="Taina T."/>
            <person name="Yua J.-Y."/>
            <person name="Lia J."/>
            <person name="Xua B."/>
            <person name="Chenc J."/>
            <person name="D'Auriad J.C."/>
            <person name="Huanga J.-P."/>
            <person name="Huanga S.-X."/>
        </authorList>
    </citation>
    <scope>NUCLEOTIDE SEQUENCE [LARGE SCALE GENOMIC DNA]</scope>
    <source>
        <strain evidence="2">cv. KIB-2019</strain>
    </source>
</reference>
<evidence type="ECO:0000313" key="2">
    <source>
        <dbReference type="Proteomes" id="UP001152561"/>
    </source>
</evidence>
<accession>A0A9Q1RUM2</accession>
<protein>
    <submittedName>
        <fullName evidence="1">Uncharacterized protein</fullName>
    </submittedName>
</protein>
<dbReference type="OrthoDB" id="1306239at2759"/>
<dbReference type="Proteomes" id="UP001152561">
    <property type="component" value="Unassembled WGS sequence"/>
</dbReference>